<keyword evidence="3" id="KW-0378">Hydrolase</keyword>
<feature type="compositionally biased region" description="Polar residues" evidence="1">
    <location>
        <begin position="43"/>
        <end position="75"/>
    </location>
</feature>
<dbReference type="EMBL" id="RJVU01007007">
    <property type="protein sequence ID" value="ROL54044.1"/>
    <property type="molecule type" value="Genomic_DNA"/>
</dbReference>
<feature type="region of interest" description="Disordered" evidence="1">
    <location>
        <begin position="1"/>
        <end position="82"/>
    </location>
</feature>
<dbReference type="InterPro" id="IPR007724">
    <property type="entry name" value="Poly_GlycHdrlase"/>
</dbReference>
<gene>
    <name evidence="3" type="ORF">DPX16_10467</name>
</gene>
<dbReference type="GO" id="GO:0004649">
    <property type="term" value="F:poly(ADP-ribose) glycohydrolase activity"/>
    <property type="evidence" value="ECO:0007669"/>
    <property type="project" value="InterPro"/>
</dbReference>
<protein>
    <submittedName>
        <fullName evidence="3">Poly(ADP-ribose) glycohydrolase</fullName>
    </submittedName>
</protein>
<dbReference type="GO" id="GO:1990966">
    <property type="term" value="P:ATP generation from poly-ADP-D-ribose"/>
    <property type="evidence" value="ECO:0007669"/>
    <property type="project" value="TreeGrafter"/>
</dbReference>
<dbReference type="InterPro" id="IPR048362">
    <property type="entry name" value="PARG_helical"/>
</dbReference>
<dbReference type="GO" id="GO:0005975">
    <property type="term" value="P:carbohydrate metabolic process"/>
    <property type="evidence" value="ECO:0007669"/>
    <property type="project" value="InterPro"/>
</dbReference>
<evidence type="ECO:0000256" key="1">
    <source>
        <dbReference type="SAM" id="MobiDB-lite"/>
    </source>
</evidence>
<evidence type="ECO:0000313" key="3">
    <source>
        <dbReference type="EMBL" id="ROL54044.1"/>
    </source>
</evidence>
<dbReference type="GO" id="GO:0009225">
    <property type="term" value="P:nucleotide-sugar metabolic process"/>
    <property type="evidence" value="ECO:0007669"/>
    <property type="project" value="TreeGrafter"/>
</dbReference>
<dbReference type="Proteomes" id="UP000281406">
    <property type="component" value="Unassembled WGS sequence"/>
</dbReference>
<feature type="domain" description="PARG helical" evidence="2">
    <location>
        <begin position="182"/>
        <end position="260"/>
    </location>
</feature>
<sequence length="345" mass="38936">MSYSNSDHIRDCLTHTNGNTVDNSSRGESRNQRSPTDPAGKGATSQNPPSYSASENSRASNRPSEPTSDAFSSGTRPKRVIDLGPTYPIKKLKTMEDFSTELNQPISMKGHTMLIDIPYFQRGVIVPYQGNHIWDANHVKLPHLYKSRASPSRWDATRQALNRLTKESFSIGDIENVHAMDNNLHMVIPKMAKLAPDLPDLIQQPIPLLRQQQNQAITMSQQQISCLLANAAFCTFPHRNNTSPGSEYTNYPTINFSRMCLSSKALIQLMAAAVADRDMAFFTFGGEHLAYEVQRMHDILAKNRVIVDKLYKILKDYCEHACEHRSPKDLYRFIREKIGHTESSL</sequence>
<dbReference type="PANTHER" id="PTHR12837">
    <property type="entry name" value="POLY ADP-RIBOSE GLYCOHYDROLASE"/>
    <property type="match status" value="1"/>
</dbReference>
<organism evidence="3 4">
    <name type="scientific">Anabarilius grahami</name>
    <name type="common">Kanglang fish</name>
    <name type="synonym">Barilius grahami</name>
    <dbReference type="NCBI Taxonomy" id="495550"/>
    <lineage>
        <taxon>Eukaryota</taxon>
        <taxon>Metazoa</taxon>
        <taxon>Chordata</taxon>
        <taxon>Craniata</taxon>
        <taxon>Vertebrata</taxon>
        <taxon>Euteleostomi</taxon>
        <taxon>Actinopterygii</taxon>
        <taxon>Neopterygii</taxon>
        <taxon>Teleostei</taxon>
        <taxon>Ostariophysi</taxon>
        <taxon>Cypriniformes</taxon>
        <taxon>Xenocyprididae</taxon>
        <taxon>Xenocypridinae</taxon>
        <taxon>Xenocypridinae incertae sedis</taxon>
        <taxon>Anabarilius</taxon>
    </lineage>
</organism>
<feature type="compositionally biased region" description="Polar residues" evidence="1">
    <location>
        <begin position="14"/>
        <end position="24"/>
    </location>
</feature>
<dbReference type="PANTHER" id="PTHR12837:SF8">
    <property type="entry name" value="POLY(ADP-RIBOSE) GLYCOHYDROLASE"/>
    <property type="match status" value="1"/>
</dbReference>
<evidence type="ECO:0000313" key="4">
    <source>
        <dbReference type="Proteomes" id="UP000281406"/>
    </source>
</evidence>
<dbReference type="GO" id="GO:0005737">
    <property type="term" value="C:cytoplasm"/>
    <property type="evidence" value="ECO:0007669"/>
    <property type="project" value="TreeGrafter"/>
</dbReference>
<dbReference type="OrthoDB" id="1937899at2759"/>
<dbReference type="AlphaFoldDB" id="A0A3N0Z702"/>
<name>A0A3N0Z702_ANAGA</name>
<accession>A0A3N0Z702</accession>
<dbReference type="Pfam" id="PF20811">
    <property type="entry name" value="PARG_cat_N"/>
    <property type="match status" value="1"/>
</dbReference>
<dbReference type="GO" id="GO:0006282">
    <property type="term" value="P:regulation of DNA repair"/>
    <property type="evidence" value="ECO:0007669"/>
    <property type="project" value="InterPro"/>
</dbReference>
<dbReference type="GO" id="GO:0005634">
    <property type="term" value="C:nucleus"/>
    <property type="evidence" value="ECO:0007669"/>
    <property type="project" value="TreeGrafter"/>
</dbReference>
<keyword evidence="4" id="KW-1185">Reference proteome</keyword>
<evidence type="ECO:0000259" key="2">
    <source>
        <dbReference type="Pfam" id="PF20811"/>
    </source>
</evidence>
<comment type="caution">
    <text evidence="3">The sequence shown here is derived from an EMBL/GenBank/DDBJ whole genome shotgun (WGS) entry which is preliminary data.</text>
</comment>
<proteinExistence type="predicted"/>
<reference evidence="3 4" key="1">
    <citation type="submission" date="2018-10" db="EMBL/GenBank/DDBJ databases">
        <title>Genome assembly for a Yunnan-Guizhou Plateau 3E fish, Anabarilius grahami (Regan), and its evolutionary and genetic applications.</title>
        <authorList>
            <person name="Jiang W."/>
        </authorList>
    </citation>
    <scope>NUCLEOTIDE SEQUENCE [LARGE SCALE GENOMIC DNA]</scope>
    <source>
        <strain evidence="3">AG-KIZ</strain>
        <tissue evidence="3">Muscle</tissue>
    </source>
</reference>